<evidence type="ECO:0000313" key="2">
    <source>
        <dbReference type="EMBL" id="AQK80103.1"/>
    </source>
</evidence>
<dbReference type="EMBL" id="CM000781">
    <property type="protein sequence ID" value="AQK66352.1"/>
    <property type="molecule type" value="Genomic_DNA"/>
</dbReference>
<protein>
    <submittedName>
        <fullName evidence="1">Uncharacterized protein</fullName>
    </submittedName>
</protein>
<evidence type="ECO:0000313" key="4">
    <source>
        <dbReference type="EMBL" id="ONM33875.1"/>
    </source>
</evidence>
<accession>A0A1D6LK62</accession>
<dbReference type="InParanoid" id="A0A1D6LK62"/>
<dbReference type="EMBL" id="CM007649">
    <property type="protein sequence ID" value="ONM32078.1"/>
    <property type="molecule type" value="Genomic_DNA"/>
</dbReference>
<dbReference type="EMBL" id="CM007649">
    <property type="protein sequence ID" value="ONM33875.1"/>
    <property type="molecule type" value="Genomic_DNA"/>
</dbReference>
<dbReference type="EMBL" id="CM000782">
    <property type="protein sequence ID" value="AQK80103.1"/>
    <property type="molecule type" value="Genomic_DNA"/>
</dbReference>
<gene>
    <name evidence="1" type="ORF">ZEAMMB73_Zm00001d014479</name>
    <name evidence="2" type="ORF">ZEAMMB73_Zm00001d035995</name>
    <name evidence="3" type="ORF">ZEAMMB73_Zm00001d040816</name>
    <name evidence="4" type="ORF">ZEAMMB73_Zm00001d041867</name>
</gene>
<evidence type="ECO:0000313" key="1">
    <source>
        <dbReference type="EMBL" id="AQK66352.1"/>
    </source>
</evidence>
<organism evidence="1">
    <name type="scientific">Zea mays</name>
    <name type="common">Maize</name>
    <dbReference type="NCBI Taxonomy" id="4577"/>
    <lineage>
        <taxon>Eukaryota</taxon>
        <taxon>Viridiplantae</taxon>
        <taxon>Streptophyta</taxon>
        <taxon>Embryophyta</taxon>
        <taxon>Tracheophyta</taxon>
        <taxon>Spermatophyta</taxon>
        <taxon>Magnoliopsida</taxon>
        <taxon>Liliopsida</taxon>
        <taxon>Poales</taxon>
        <taxon>Poaceae</taxon>
        <taxon>PACMAD clade</taxon>
        <taxon>Panicoideae</taxon>
        <taxon>Andropogonodae</taxon>
        <taxon>Andropogoneae</taxon>
        <taxon>Tripsacinae</taxon>
        <taxon>Zea</taxon>
    </lineage>
</organism>
<reference evidence="1" key="1">
    <citation type="submission" date="2015-12" db="EMBL/GenBank/DDBJ databases">
        <title>Update maize B73 reference genome by single molecule sequencing technologies.</title>
        <authorList>
            <consortium name="Maize Genome Sequencing Project"/>
            <person name="Ware D."/>
        </authorList>
    </citation>
    <scope>NUCLEOTIDE SEQUENCE</scope>
    <source>
        <tissue evidence="1">Seedling</tissue>
    </source>
</reference>
<evidence type="ECO:0000313" key="3">
    <source>
        <dbReference type="EMBL" id="ONM32078.1"/>
    </source>
</evidence>
<name>A0A1D6LK62_MAIZE</name>
<sequence>MKPLGYDV</sequence>
<proteinExistence type="predicted"/>